<evidence type="ECO:0000313" key="3">
    <source>
        <dbReference type="Proteomes" id="UP000180252"/>
    </source>
</evidence>
<dbReference type="STRING" id="1278819.BHE19_08370"/>
<evidence type="ECO:0000313" key="1">
    <source>
        <dbReference type="EMBL" id="OHT45834.1"/>
    </source>
</evidence>
<dbReference type="AlphaFoldDB" id="A0A1S1J8D6"/>
<sequence>MKIEFYKDDLNYKSDKMNSLGIIVLTDRFVFHHEFTNYCFIIIRECVAKFFIHKSYVKDVSFFC</sequence>
<organism evidence="1 3">
    <name type="scientific">Flavobacterium tructae</name>
    <dbReference type="NCBI Taxonomy" id="1114873"/>
    <lineage>
        <taxon>Bacteria</taxon>
        <taxon>Pseudomonadati</taxon>
        <taxon>Bacteroidota</taxon>
        <taxon>Flavobacteriia</taxon>
        <taxon>Flavobacteriales</taxon>
        <taxon>Flavobacteriaceae</taxon>
        <taxon>Flavobacterium</taxon>
    </lineage>
</organism>
<reference evidence="2 4" key="3">
    <citation type="submission" date="2016-11" db="EMBL/GenBank/DDBJ databases">
        <title>Whole genomes of Flavobacteriaceae.</title>
        <authorList>
            <person name="Stine C."/>
            <person name="Li C."/>
            <person name="Tadesse D."/>
        </authorList>
    </citation>
    <scope>NUCLEOTIDE SEQUENCE [LARGE SCALE GENOMIC DNA]</scope>
    <source>
        <strain evidence="2 4">ATCC BAA-2541</strain>
    </source>
</reference>
<evidence type="ECO:0000313" key="4">
    <source>
        <dbReference type="Proteomes" id="UP000198319"/>
    </source>
</evidence>
<reference evidence="3" key="1">
    <citation type="submission" date="2016-09" db="EMBL/GenBank/DDBJ databases">
        <authorList>
            <person name="Chen S."/>
            <person name="Walker E."/>
        </authorList>
    </citation>
    <scope>NUCLEOTIDE SEQUENCE [LARGE SCALE GENOMIC DNA]</scope>
    <source>
        <strain evidence="3">MSU</strain>
    </source>
</reference>
<reference evidence="1" key="2">
    <citation type="submission" date="2016-09" db="EMBL/GenBank/DDBJ databases">
        <authorList>
            <person name="Capua I."/>
            <person name="De Benedictis P."/>
            <person name="Joannis T."/>
            <person name="Lombin L.H."/>
            <person name="Cattoli G."/>
        </authorList>
    </citation>
    <scope>NUCLEOTIDE SEQUENCE [LARGE SCALE GENOMIC DNA]</scope>
    <source>
        <strain evidence="1">MSU</strain>
    </source>
</reference>
<protein>
    <submittedName>
        <fullName evidence="1">Uncharacterized protein</fullName>
    </submittedName>
</protein>
<dbReference type="EMBL" id="MIKE01000022">
    <property type="protein sequence ID" value="OHT45834.1"/>
    <property type="molecule type" value="Genomic_DNA"/>
</dbReference>
<evidence type="ECO:0000313" key="2">
    <source>
        <dbReference type="EMBL" id="OXB17095.1"/>
    </source>
</evidence>
<accession>A0A1S1J8D6</accession>
<dbReference type="EMBL" id="MUHG01000026">
    <property type="protein sequence ID" value="OXB17095.1"/>
    <property type="molecule type" value="Genomic_DNA"/>
</dbReference>
<gene>
    <name evidence="2" type="ORF">B0A71_17660</name>
    <name evidence="1" type="ORF">BHE19_08370</name>
</gene>
<dbReference type="Proteomes" id="UP000180252">
    <property type="component" value="Unassembled WGS sequence"/>
</dbReference>
<dbReference type="Proteomes" id="UP000198319">
    <property type="component" value="Unassembled WGS sequence"/>
</dbReference>
<name>A0A1S1J8D6_9FLAO</name>
<keyword evidence="4" id="KW-1185">Reference proteome</keyword>
<comment type="caution">
    <text evidence="1">The sequence shown here is derived from an EMBL/GenBank/DDBJ whole genome shotgun (WGS) entry which is preliminary data.</text>
</comment>
<proteinExistence type="predicted"/>